<organism evidence="1 2">
    <name type="scientific">Sphagnurus paluster</name>
    <dbReference type="NCBI Taxonomy" id="117069"/>
    <lineage>
        <taxon>Eukaryota</taxon>
        <taxon>Fungi</taxon>
        <taxon>Dikarya</taxon>
        <taxon>Basidiomycota</taxon>
        <taxon>Agaricomycotina</taxon>
        <taxon>Agaricomycetes</taxon>
        <taxon>Agaricomycetidae</taxon>
        <taxon>Agaricales</taxon>
        <taxon>Tricholomatineae</taxon>
        <taxon>Lyophyllaceae</taxon>
        <taxon>Sphagnurus</taxon>
    </lineage>
</organism>
<evidence type="ECO:0000313" key="2">
    <source>
        <dbReference type="Proteomes" id="UP000717328"/>
    </source>
</evidence>
<accession>A0A9P7GL64</accession>
<comment type="caution">
    <text evidence="1">The sequence shown here is derived from an EMBL/GenBank/DDBJ whole genome shotgun (WGS) entry which is preliminary data.</text>
</comment>
<dbReference type="OrthoDB" id="5424209at2759"/>
<sequence length="277" mass="30818">FGITNVEVEYRESLCTQSAGVSLLLYAADIDITDITNLRRYFTTVLGLSISAEATPHCEGTGGVYLYEDGDSKNILLVTAHHVVLPLSEGSNDDYTYTLPESASNDDSMPLYVMIPSPRKLAEILKSIEQSIDSYSKEIASYRRAIEWWKNRLANDNVDSIQQSRGVCIIDECQLASTKACDNISTLENFLKEFQRDWGENEEQIIGHAARSPPIAFGAGEDEDVAIIKLDRTKLGNAFNGNVMDLGTKITDRDFAARMNPRNHAKDTHTNNDMIDL</sequence>
<dbReference type="Proteomes" id="UP000717328">
    <property type="component" value="Unassembled WGS sequence"/>
</dbReference>
<name>A0A9P7GL64_9AGAR</name>
<gene>
    <name evidence="1" type="ORF">H0H81_004771</name>
</gene>
<keyword evidence="2" id="KW-1185">Reference proteome</keyword>
<reference evidence="1" key="1">
    <citation type="submission" date="2021-02" db="EMBL/GenBank/DDBJ databases">
        <authorList>
            <person name="Nieuwenhuis M."/>
            <person name="Van De Peppel L.J.J."/>
        </authorList>
    </citation>
    <scope>NUCLEOTIDE SEQUENCE</scope>
    <source>
        <strain evidence="1">D49</strain>
    </source>
</reference>
<dbReference type="EMBL" id="JABCKI010001207">
    <property type="protein sequence ID" value="KAG5649300.1"/>
    <property type="molecule type" value="Genomic_DNA"/>
</dbReference>
<proteinExistence type="predicted"/>
<feature type="non-terminal residue" evidence="1">
    <location>
        <position position="277"/>
    </location>
</feature>
<evidence type="ECO:0000313" key="1">
    <source>
        <dbReference type="EMBL" id="KAG5649300.1"/>
    </source>
</evidence>
<reference evidence="1" key="2">
    <citation type="submission" date="2021-10" db="EMBL/GenBank/DDBJ databases">
        <title>Phylogenomics reveals ancestral predisposition of the termite-cultivated fungus Termitomyces towards a domesticated lifestyle.</title>
        <authorList>
            <person name="Auxier B."/>
            <person name="Grum-Grzhimaylo A."/>
            <person name="Cardenas M.E."/>
            <person name="Lodge J.D."/>
            <person name="Laessoe T."/>
            <person name="Pedersen O."/>
            <person name="Smith M.E."/>
            <person name="Kuyper T.W."/>
            <person name="Franco-Molano E.A."/>
            <person name="Baroni T.J."/>
            <person name="Aanen D.K."/>
        </authorList>
    </citation>
    <scope>NUCLEOTIDE SEQUENCE</scope>
    <source>
        <strain evidence="1">D49</strain>
    </source>
</reference>
<protein>
    <submittedName>
        <fullName evidence="1">Uncharacterized protein</fullName>
    </submittedName>
</protein>
<dbReference type="AlphaFoldDB" id="A0A9P7GL64"/>